<dbReference type="InterPro" id="IPR054353">
    <property type="entry name" value="IstA-like_C"/>
</dbReference>
<dbReference type="PANTHER" id="PTHR35004">
    <property type="entry name" value="TRANSPOSASE RV3428C-RELATED"/>
    <property type="match status" value="1"/>
</dbReference>
<dbReference type="RefSeq" id="WP_043394792.1">
    <property type="nucleotide sequence ID" value="NZ_JPMI01000090.1"/>
</dbReference>
<feature type="domain" description="Integrase catalytic" evidence="2">
    <location>
        <begin position="112"/>
        <end position="289"/>
    </location>
</feature>
<dbReference type="PANTHER" id="PTHR35004:SF7">
    <property type="entry name" value="INTEGRASE PROTEIN"/>
    <property type="match status" value="1"/>
</dbReference>
<dbReference type="PROSITE" id="PS50994">
    <property type="entry name" value="INTEGRASE"/>
    <property type="match status" value="1"/>
</dbReference>
<comment type="similarity">
    <text evidence="1">Belongs to the transposase IS21/IS408/IS1162 family.</text>
</comment>
<name>A0A084SVS5_9BACT</name>
<dbReference type="GO" id="GO:0015074">
    <property type="term" value="P:DNA integration"/>
    <property type="evidence" value="ECO:0007669"/>
    <property type="project" value="InterPro"/>
</dbReference>
<evidence type="ECO:0000256" key="1">
    <source>
        <dbReference type="ARBA" id="ARBA00009277"/>
    </source>
</evidence>
<dbReference type="Gene3D" id="3.30.420.10">
    <property type="entry name" value="Ribonuclease H-like superfamily/Ribonuclease H"/>
    <property type="match status" value="1"/>
</dbReference>
<dbReference type="Pfam" id="PF22483">
    <property type="entry name" value="Mu-transpos_C_2"/>
    <property type="match status" value="1"/>
</dbReference>
<dbReference type="EMBL" id="JPMI01000090">
    <property type="protein sequence ID" value="KFA92560.1"/>
    <property type="molecule type" value="Genomic_DNA"/>
</dbReference>
<dbReference type="InterPro" id="IPR001584">
    <property type="entry name" value="Integrase_cat-core"/>
</dbReference>
<proteinExistence type="inferred from homology"/>
<dbReference type="GO" id="GO:0003676">
    <property type="term" value="F:nucleic acid binding"/>
    <property type="evidence" value="ECO:0007669"/>
    <property type="project" value="InterPro"/>
</dbReference>
<sequence length="495" mass="55838">MTVDTQVEAEVRRLYYAEHWKVGTIASQLSVHGDVVRRVLGLLERGGASRQEKPRLVEPYADFIGETLARYPKLRATRLYDMLRGRGYEGSVRTVREYVAGVRPRPTREAFLRVEPLVGEQSQVDWAYVGKVKVPGGERALWLFVQVQAWSRGMWGEFVFDMGAHSLVRSLVRAAGYFGGTSRQWLFDNPKAVVLERYGDAVRFHPLLLEVAGHYRVQPRVCAVRKANQKGKVERAIRYLRERFLAGRSVHSVEQGNRELWAFLQEVAHARAHPTQPGRTVAECLAEEKQRLLPLPPTPASTDRVEPVSVDATAFVRLDTNSYSVPPRYASTSLTLVADDTRVRLLDGAQEVARHARCWGRRQLVEAPEHREALLALKRHAREPKGQDRLRSAVPGVEALFTRWVEAGRNVGSLTARTLRLLDTYGPALLADAVHEVLQRGTHDPGALAAVCEQRRLALRQPLPLEVHLGGHVPDRDVLPHSLESYDDCTTRRRD</sequence>
<evidence type="ECO:0000259" key="2">
    <source>
        <dbReference type="PROSITE" id="PS50994"/>
    </source>
</evidence>
<reference evidence="3 4" key="1">
    <citation type="submission" date="2014-07" db="EMBL/GenBank/DDBJ databases">
        <title>Draft Genome Sequence of Gephyronic Acid Producer, Cystobacter violaceus Strain Cb vi76.</title>
        <authorList>
            <person name="Stevens D.C."/>
            <person name="Young J."/>
            <person name="Carmichael R."/>
            <person name="Tan J."/>
            <person name="Taylor R.E."/>
        </authorList>
    </citation>
    <scope>NUCLEOTIDE SEQUENCE [LARGE SCALE GENOMIC DNA]</scope>
    <source>
        <strain evidence="3 4">Cb vi76</strain>
    </source>
</reference>
<dbReference type="AlphaFoldDB" id="A0A084SVS5"/>
<comment type="caution">
    <text evidence="3">The sequence shown here is derived from an EMBL/GenBank/DDBJ whole genome shotgun (WGS) entry which is preliminary data.</text>
</comment>
<dbReference type="Proteomes" id="UP000028547">
    <property type="component" value="Unassembled WGS sequence"/>
</dbReference>
<dbReference type="InterPro" id="IPR012337">
    <property type="entry name" value="RNaseH-like_sf"/>
</dbReference>
<organism evidence="3 4">
    <name type="scientific">Archangium violaceum Cb vi76</name>
    <dbReference type="NCBI Taxonomy" id="1406225"/>
    <lineage>
        <taxon>Bacteria</taxon>
        <taxon>Pseudomonadati</taxon>
        <taxon>Myxococcota</taxon>
        <taxon>Myxococcia</taxon>
        <taxon>Myxococcales</taxon>
        <taxon>Cystobacterineae</taxon>
        <taxon>Archangiaceae</taxon>
        <taxon>Archangium</taxon>
    </lineage>
</organism>
<dbReference type="NCBIfam" id="NF033546">
    <property type="entry name" value="transpos_IS21"/>
    <property type="match status" value="1"/>
</dbReference>
<protein>
    <recommendedName>
        <fullName evidence="2">Integrase catalytic domain-containing protein</fullName>
    </recommendedName>
</protein>
<evidence type="ECO:0000313" key="3">
    <source>
        <dbReference type="EMBL" id="KFA92560.1"/>
    </source>
</evidence>
<gene>
    <name evidence="3" type="ORF">Q664_14815</name>
</gene>
<dbReference type="InterPro" id="IPR036397">
    <property type="entry name" value="RNaseH_sf"/>
</dbReference>
<dbReference type="SUPFAM" id="SSF53098">
    <property type="entry name" value="Ribonuclease H-like"/>
    <property type="match status" value="1"/>
</dbReference>
<evidence type="ECO:0000313" key="4">
    <source>
        <dbReference type="Proteomes" id="UP000028547"/>
    </source>
</evidence>
<accession>A0A084SVS5</accession>